<dbReference type="Proteomes" id="UP001556367">
    <property type="component" value="Unassembled WGS sequence"/>
</dbReference>
<dbReference type="PANTHER" id="PTHR33112">
    <property type="entry name" value="DOMAIN PROTEIN, PUTATIVE-RELATED"/>
    <property type="match status" value="1"/>
</dbReference>
<comment type="caution">
    <text evidence="2">The sequence shown here is derived from an EMBL/GenBank/DDBJ whole genome shotgun (WGS) entry which is preliminary data.</text>
</comment>
<keyword evidence="3" id="KW-1185">Reference proteome</keyword>
<feature type="domain" description="Heterokaryon incompatibility" evidence="1">
    <location>
        <begin position="32"/>
        <end position="201"/>
    </location>
</feature>
<organism evidence="2 3">
    <name type="scientific">Hohenbuehelia grisea</name>
    <dbReference type="NCBI Taxonomy" id="104357"/>
    <lineage>
        <taxon>Eukaryota</taxon>
        <taxon>Fungi</taxon>
        <taxon>Dikarya</taxon>
        <taxon>Basidiomycota</taxon>
        <taxon>Agaricomycotina</taxon>
        <taxon>Agaricomycetes</taxon>
        <taxon>Agaricomycetidae</taxon>
        <taxon>Agaricales</taxon>
        <taxon>Pleurotineae</taxon>
        <taxon>Pleurotaceae</taxon>
        <taxon>Hohenbuehelia</taxon>
    </lineage>
</organism>
<dbReference type="PANTHER" id="PTHR33112:SF8">
    <property type="entry name" value="HETEROKARYON INCOMPATIBILITY DOMAIN-CONTAINING PROTEIN"/>
    <property type="match status" value="1"/>
</dbReference>
<name>A0ABR3IRT0_9AGAR</name>
<protein>
    <recommendedName>
        <fullName evidence="1">Heterokaryon incompatibility domain-containing protein</fullName>
    </recommendedName>
</protein>
<dbReference type="EMBL" id="JASNQZ010000015">
    <property type="protein sequence ID" value="KAL0946021.1"/>
    <property type="molecule type" value="Genomic_DNA"/>
</dbReference>
<dbReference type="Pfam" id="PF06985">
    <property type="entry name" value="HET"/>
    <property type="match status" value="1"/>
</dbReference>
<sequence>MNGKKRGGGPPEDAKLQLTTTQATLGDLLNGIKLENVPQTLRDAILVCRGLGIRYLWADSLCIIQGDLSDWERESGKMANVYQRSFLTICAIQGQSCLSGFLRRDPLKQVRIPFASKISPSIRGNFSLFPAPTPIHERLCTEWGFDMDDLLSDMAEIPRQELSSEREREEKKLDFASSEYEPFDEDIDHSAWDSRAWTFQEAVLSPRMLVFGTHGTYVLR</sequence>
<evidence type="ECO:0000313" key="2">
    <source>
        <dbReference type="EMBL" id="KAL0946021.1"/>
    </source>
</evidence>
<gene>
    <name evidence="2" type="ORF">HGRIS_012298</name>
</gene>
<dbReference type="InterPro" id="IPR010730">
    <property type="entry name" value="HET"/>
</dbReference>
<accession>A0ABR3IRT0</accession>
<evidence type="ECO:0000259" key="1">
    <source>
        <dbReference type="Pfam" id="PF06985"/>
    </source>
</evidence>
<reference evidence="3" key="1">
    <citation type="submission" date="2024-06" db="EMBL/GenBank/DDBJ databases">
        <title>Multi-omics analyses provide insights into the biosynthesis of the anticancer antibiotic pleurotin in Hohenbuehelia grisea.</title>
        <authorList>
            <person name="Weaver J.A."/>
            <person name="Alberti F."/>
        </authorList>
    </citation>
    <scope>NUCLEOTIDE SEQUENCE [LARGE SCALE GENOMIC DNA]</scope>
    <source>
        <strain evidence="3">T-177</strain>
    </source>
</reference>
<evidence type="ECO:0000313" key="3">
    <source>
        <dbReference type="Proteomes" id="UP001556367"/>
    </source>
</evidence>
<proteinExistence type="predicted"/>